<dbReference type="PRINTS" id="PR00081">
    <property type="entry name" value="GDHRDH"/>
</dbReference>
<dbReference type="GO" id="GO:0016491">
    <property type="term" value="F:oxidoreductase activity"/>
    <property type="evidence" value="ECO:0007669"/>
    <property type="project" value="UniProtKB-KW"/>
</dbReference>
<dbReference type="Gene3D" id="3.40.50.720">
    <property type="entry name" value="NAD(P)-binding Rossmann-like Domain"/>
    <property type="match status" value="1"/>
</dbReference>
<dbReference type="RefSeq" id="WP_049933499.1">
    <property type="nucleotide sequence ID" value="NZ_ATXS01000062.1"/>
</dbReference>
<dbReference type="AlphaFoldDB" id="A0A1X4G6E8"/>
<evidence type="ECO:0000313" key="3">
    <source>
        <dbReference type="Proteomes" id="UP000193587"/>
    </source>
</evidence>
<reference evidence="2 3" key="1">
    <citation type="submission" date="2017-04" db="EMBL/GenBank/DDBJ databases">
        <title>MLSA of the genus Halorubrum.</title>
        <authorList>
            <person name="De La Haba R."/>
            <person name="Sanchez-Porro C."/>
            <person name="Infante-Dominguez C."/>
            <person name="Ventosa A."/>
        </authorList>
    </citation>
    <scope>NUCLEOTIDE SEQUENCE [LARGE SCALE GENOMIC DNA]</scope>
    <source>
        <strain evidence="2 3">DSM 17463</strain>
    </source>
</reference>
<dbReference type="Pfam" id="PF00106">
    <property type="entry name" value="adh_short"/>
    <property type="match status" value="1"/>
</dbReference>
<dbReference type="InterPro" id="IPR002347">
    <property type="entry name" value="SDR_fam"/>
</dbReference>
<evidence type="ECO:0000313" key="2">
    <source>
        <dbReference type="EMBL" id="OSO90586.1"/>
    </source>
</evidence>
<dbReference type="SUPFAM" id="SSF51735">
    <property type="entry name" value="NAD(P)-binding Rossmann-fold domains"/>
    <property type="match status" value="1"/>
</dbReference>
<dbReference type="InterPro" id="IPR036291">
    <property type="entry name" value="NAD(P)-bd_dom_sf"/>
</dbReference>
<dbReference type="PANTHER" id="PTHR43157">
    <property type="entry name" value="PHOSPHATIDYLINOSITOL-GLYCAN BIOSYNTHESIS CLASS F PROTEIN-RELATED"/>
    <property type="match status" value="1"/>
</dbReference>
<dbReference type="EMBL" id="NEDJ01000105">
    <property type="protein sequence ID" value="OSO90586.1"/>
    <property type="molecule type" value="Genomic_DNA"/>
</dbReference>
<name>A0A1X4G6E8_HALEZ</name>
<keyword evidence="1" id="KW-0560">Oxidoreductase</keyword>
<evidence type="ECO:0000256" key="1">
    <source>
        <dbReference type="ARBA" id="ARBA00023002"/>
    </source>
</evidence>
<accession>A0A1X4G6E8</accession>
<protein>
    <submittedName>
        <fullName evidence="2">Short-chain dehydrogenase</fullName>
    </submittedName>
</protein>
<organism evidence="2 3">
    <name type="scientific">Halorubrum ezzemoulense DSM 17463</name>
    <dbReference type="NCBI Taxonomy" id="1121945"/>
    <lineage>
        <taxon>Archaea</taxon>
        <taxon>Methanobacteriati</taxon>
        <taxon>Methanobacteriota</taxon>
        <taxon>Stenosarchaea group</taxon>
        <taxon>Halobacteria</taxon>
        <taxon>Halobacteriales</taxon>
        <taxon>Haloferacaceae</taxon>
        <taxon>Halorubrum</taxon>
    </lineage>
</organism>
<dbReference type="PANTHER" id="PTHR43157:SF31">
    <property type="entry name" value="PHOSPHATIDYLINOSITOL-GLYCAN BIOSYNTHESIS CLASS F PROTEIN"/>
    <property type="match status" value="1"/>
</dbReference>
<comment type="caution">
    <text evidence="2">The sequence shown here is derived from an EMBL/GenBank/DDBJ whole genome shotgun (WGS) entry which is preliminary data.</text>
</comment>
<sequence length="295" mass="31626">MTDDLSDRTILLTGGTSGFGRVAAVDLAERGATVAVVGRDESKGATLAEQSNDLGGSIAFHQADLASQSTVRSLAATVKHEYDQIDVLAHNAGLSAGSRRESPDGIEITLAVNHLAPYLLTYVLLDHLRDAPDPRVVVTASDIHRRATLDLDDLQLTDEYDSLDAYARSKLANIAFTIELDDRLPDDSAVTVNCVHPGFVPSTDLFREASLRTRLLVRIAGLVPGVATSKQEAAERLQSLLVEARYGSVSGQYIGNDGPTDPAPEATNQAVRRQLWRVSAELVGITPDWPTSSTN</sequence>
<gene>
    <name evidence="2" type="ORF">B9H04_16860</name>
</gene>
<dbReference type="STRING" id="1121945.GCA_000421805_03471"/>
<dbReference type="Proteomes" id="UP000193587">
    <property type="component" value="Unassembled WGS sequence"/>
</dbReference>
<proteinExistence type="predicted"/>